<organism evidence="2 3">
    <name type="scientific">Streptomyces luteolus</name>
    <dbReference type="NCBI Taxonomy" id="3043615"/>
    <lineage>
        <taxon>Bacteria</taxon>
        <taxon>Bacillati</taxon>
        <taxon>Actinomycetota</taxon>
        <taxon>Actinomycetes</taxon>
        <taxon>Kitasatosporales</taxon>
        <taxon>Streptomycetaceae</taxon>
        <taxon>Streptomyces</taxon>
    </lineage>
</organism>
<sequence length="85" mass="8876">MAKEQDQAAPRRAEHVCPACKQPVETVVKRRKVLGAYVPSWGPGPCHHEGCAACVDQGGGGDAKSTSHGKPSRSEPLDRASPSTG</sequence>
<evidence type="ECO:0000256" key="1">
    <source>
        <dbReference type="SAM" id="MobiDB-lite"/>
    </source>
</evidence>
<reference evidence="2 3" key="1">
    <citation type="submission" date="2023-05" db="EMBL/GenBank/DDBJ databases">
        <title>Draft genome sequence of Streptomyces sp. B-S-A12 isolated from a cave soil in Thailand.</title>
        <authorList>
            <person name="Chamroensaksri N."/>
            <person name="Muangham S."/>
        </authorList>
    </citation>
    <scope>NUCLEOTIDE SEQUENCE [LARGE SCALE GENOMIC DNA]</scope>
    <source>
        <strain evidence="2 3">B-S-A12</strain>
    </source>
</reference>
<dbReference type="RefSeq" id="WP_282533020.1">
    <property type="nucleotide sequence ID" value="NZ_JASCIS010000001.1"/>
</dbReference>
<comment type="caution">
    <text evidence="2">The sequence shown here is derived from an EMBL/GenBank/DDBJ whole genome shotgun (WGS) entry which is preliminary data.</text>
</comment>
<accession>A0ABT6SNA2</accession>
<evidence type="ECO:0000313" key="2">
    <source>
        <dbReference type="EMBL" id="MDI3417096.1"/>
    </source>
</evidence>
<protein>
    <submittedName>
        <fullName evidence="2">Uncharacterized protein</fullName>
    </submittedName>
</protein>
<proteinExistence type="predicted"/>
<name>A0ABT6SNA2_9ACTN</name>
<gene>
    <name evidence="2" type="ORF">QIT00_00720</name>
</gene>
<keyword evidence="3" id="KW-1185">Reference proteome</keyword>
<dbReference type="Proteomes" id="UP001237105">
    <property type="component" value="Unassembled WGS sequence"/>
</dbReference>
<dbReference type="EMBL" id="JASCIS010000001">
    <property type="protein sequence ID" value="MDI3417096.1"/>
    <property type="molecule type" value="Genomic_DNA"/>
</dbReference>
<feature type="region of interest" description="Disordered" evidence="1">
    <location>
        <begin position="57"/>
        <end position="85"/>
    </location>
</feature>
<evidence type="ECO:0000313" key="3">
    <source>
        <dbReference type="Proteomes" id="UP001237105"/>
    </source>
</evidence>